<proteinExistence type="predicted"/>
<dbReference type="KEGG" id="amus:LMH87_005067"/>
<protein>
    <submittedName>
        <fullName evidence="1">Uncharacterized protein</fullName>
    </submittedName>
</protein>
<organism evidence="1 2">
    <name type="scientific">Akanthomyces muscarius</name>
    <name type="common">Entomopathogenic fungus</name>
    <name type="synonym">Lecanicillium muscarium</name>
    <dbReference type="NCBI Taxonomy" id="2231603"/>
    <lineage>
        <taxon>Eukaryota</taxon>
        <taxon>Fungi</taxon>
        <taxon>Dikarya</taxon>
        <taxon>Ascomycota</taxon>
        <taxon>Pezizomycotina</taxon>
        <taxon>Sordariomycetes</taxon>
        <taxon>Hypocreomycetidae</taxon>
        <taxon>Hypocreales</taxon>
        <taxon>Cordycipitaceae</taxon>
        <taxon>Akanthomyces</taxon>
    </lineage>
</organism>
<dbReference type="Proteomes" id="UP001144673">
    <property type="component" value="Chromosome 1"/>
</dbReference>
<sequence>MWPTSYGTSSQERAAAGRLLVPSQRARELVQGGKAAGAWYLPRQLSAAQPPLHDTPPGKSFSCQLLHAPRISIRTERSTHGPDFYLPARY</sequence>
<evidence type="ECO:0000313" key="1">
    <source>
        <dbReference type="EMBL" id="KAJ4163332.1"/>
    </source>
</evidence>
<keyword evidence="2" id="KW-1185">Reference proteome</keyword>
<reference evidence="1" key="1">
    <citation type="journal article" date="2023" name="Access Microbiol">
        <title>De-novo genome assembly for Akanthomyces muscarius, a biocontrol agent of insect agricultural pests.</title>
        <authorList>
            <person name="Erdos Z."/>
            <person name="Studholme D.J."/>
            <person name="Raymond B."/>
            <person name="Sharma M."/>
        </authorList>
    </citation>
    <scope>NUCLEOTIDE SEQUENCE</scope>
    <source>
        <strain evidence="1">Ve6</strain>
    </source>
</reference>
<evidence type="ECO:0000313" key="2">
    <source>
        <dbReference type="Proteomes" id="UP001144673"/>
    </source>
</evidence>
<name>A0A9W8QN18_AKAMU</name>
<dbReference type="EMBL" id="JAJHUN010000001">
    <property type="protein sequence ID" value="KAJ4163332.1"/>
    <property type="molecule type" value="Genomic_DNA"/>
</dbReference>
<accession>A0A9W8QN18</accession>
<dbReference type="RefSeq" id="XP_056058247.1">
    <property type="nucleotide sequence ID" value="XM_056202719.1"/>
</dbReference>
<comment type="caution">
    <text evidence="1">The sequence shown here is derived from an EMBL/GenBank/DDBJ whole genome shotgun (WGS) entry which is preliminary data.</text>
</comment>
<dbReference type="AlphaFoldDB" id="A0A9W8QN18"/>
<gene>
    <name evidence="1" type="ORF">LMH87_005067</name>
</gene>
<dbReference type="GeneID" id="80892226"/>